<evidence type="ECO:0000313" key="4">
    <source>
        <dbReference type="Proteomes" id="UP000502035"/>
    </source>
</evidence>
<dbReference type="InterPro" id="IPR018309">
    <property type="entry name" value="Tscrpt_reg_PadR_C"/>
</dbReference>
<accession>A0A6G7YE04</accession>
<dbReference type="InterPro" id="IPR036390">
    <property type="entry name" value="WH_DNA-bd_sf"/>
</dbReference>
<dbReference type="Pfam" id="PF10400">
    <property type="entry name" value="Vir_act_alpha_C"/>
    <property type="match status" value="1"/>
</dbReference>
<name>A0A6G7YE04_9ACTN</name>
<protein>
    <submittedName>
        <fullName evidence="3">PadR family transcriptional regulator</fullName>
    </submittedName>
</protein>
<gene>
    <name evidence="3" type="ORF">G7071_05720</name>
</gene>
<dbReference type="PANTHER" id="PTHR43252:SF4">
    <property type="entry name" value="TRANSCRIPTIONAL REGULATORY PROTEIN"/>
    <property type="match status" value="1"/>
</dbReference>
<feature type="domain" description="Transcription regulator PadR C-terminal" evidence="2">
    <location>
        <begin position="93"/>
        <end position="173"/>
    </location>
</feature>
<dbReference type="InterPro" id="IPR036388">
    <property type="entry name" value="WH-like_DNA-bd_sf"/>
</dbReference>
<dbReference type="AlphaFoldDB" id="A0A6G7YE04"/>
<dbReference type="Gene3D" id="6.10.140.190">
    <property type="match status" value="1"/>
</dbReference>
<feature type="domain" description="Transcription regulator PadR N-terminal" evidence="1">
    <location>
        <begin position="7"/>
        <end position="80"/>
    </location>
</feature>
<evidence type="ECO:0000313" key="3">
    <source>
        <dbReference type="EMBL" id="QIK75000.1"/>
    </source>
</evidence>
<evidence type="ECO:0000259" key="2">
    <source>
        <dbReference type="Pfam" id="PF10400"/>
    </source>
</evidence>
<evidence type="ECO:0000259" key="1">
    <source>
        <dbReference type="Pfam" id="PF03551"/>
    </source>
</evidence>
<dbReference type="RefSeq" id="WP_166316012.1">
    <property type="nucleotide sequence ID" value="NZ_CP049866.1"/>
</dbReference>
<dbReference type="EMBL" id="CP049866">
    <property type="protein sequence ID" value="QIK75000.1"/>
    <property type="molecule type" value="Genomic_DNA"/>
</dbReference>
<dbReference type="Gene3D" id="1.10.10.10">
    <property type="entry name" value="Winged helix-like DNA-binding domain superfamily/Winged helix DNA-binding domain"/>
    <property type="match status" value="1"/>
</dbReference>
<dbReference type="Proteomes" id="UP000502035">
    <property type="component" value="Chromosome"/>
</dbReference>
<dbReference type="KEGG" id="npi:G7071_05720"/>
<dbReference type="PANTHER" id="PTHR43252">
    <property type="entry name" value="TRANSCRIPTIONAL REGULATOR YQJI"/>
    <property type="match status" value="1"/>
</dbReference>
<keyword evidence="4" id="KW-1185">Reference proteome</keyword>
<reference evidence="3 4" key="1">
    <citation type="submission" date="2020-03" db="EMBL/GenBank/DDBJ databases">
        <title>Nocardioides sp. nov., isolated from fish.</title>
        <authorList>
            <person name="Hyun D.-W."/>
            <person name="Bae J.-W."/>
        </authorList>
    </citation>
    <scope>NUCLEOTIDE SEQUENCE [LARGE SCALE GENOMIC DNA]</scope>
    <source>
        <strain evidence="3 4">HDW12A</strain>
    </source>
</reference>
<dbReference type="Pfam" id="PF03551">
    <property type="entry name" value="PadR"/>
    <property type="match status" value="1"/>
</dbReference>
<sequence length="195" mass="21949">MALEHALLVALSEKPGAGLELARRFERSLGFFWHATHQQIYRVLSRMESDGWLSVETVPQTGKPDTRVYTVSTAGAQVLADWLAEPTQMETFRSDLAVKLRGASYGDRPTLLRHVRETLADHEARLAHYRVLEQRDYPEPAALDGHALDQLLVLRGGIRLEEFWIGWLSDYLHAHGFVTGARAPSSTSDNSKDTR</sequence>
<organism evidence="3 4">
    <name type="scientific">Nocardioides piscis</name>
    <dbReference type="NCBI Taxonomy" id="2714938"/>
    <lineage>
        <taxon>Bacteria</taxon>
        <taxon>Bacillati</taxon>
        <taxon>Actinomycetota</taxon>
        <taxon>Actinomycetes</taxon>
        <taxon>Propionibacteriales</taxon>
        <taxon>Nocardioidaceae</taxon>
        <taxon>Nocardioides</taxon>
    </lineage>
</organism>
<dbReference type="SUPFAM" id="SSF46785">
    <property type="entry name" value="Winged helix' DNA-binding domain"/>
    <property type="match status" value="1"/>
</dbReference>
<dbReference type="InterPro" id="IPR005149">
    <property type="entry name" value="Tscrpt_reg_PadR_N"/>
</dbReference>
<proteinExistence type="predicted"/>